<evidence type="ECO:0000256" key="1">
    <source>
        <dbReference type="SAM" id="Phobius"/>
    </source>
</evidence>
<dbReference type="KEGG" id="sli:Slin_5358"/>
<keyword evidence="1" id="KW-0812">Transmembrane</keyword>
<gene>
    <name evidence="3" type="ordered locus">Slin_5358</name>
</gene>
<dbReference type="HOGENOM" id="CLU_1219096_0_0_10"/>
<organism evidence="3 4">
    <name type="scientific">Spirosoma linguale (strain ATCC 33905 / DSM 74 / LMG 10896 / Claus 1)</name>
    <dbReference type="NCBI Taxonomy" id="504472"/>
    <lineage>
        <taxon>Bacteria</taxon>
        <taxon>Pseudomonadati</taxon>
        <taxon>Bacteroidota</taxon>
        <taxon>Cytophagia</taxon>
        <taxon>Cytophagales</taxon>
        <taxon>Cytophagaceae</taxon>
        <taxon>Spirosoma</taxon>
    </lineage>
</organism>
<dbReference type="RefSeq" id="WP_012929822.1">
    <property type="nucleotide sequence ID" value="NC_013730.1"/>
</dbReference>
<dbReference type="InterPro" id="IPR058916">
    <property type="entry name" value="PH_40"/>
</dbReference>
<sequence length="227" mass="26462">MATFFILLVLVFVPFGWFIARALRFTNETVGENSPLYKERSYQFTASQYFLGFFKLLMATVLIEMLALGYMLTKQAINQEPYLFFLAFFFGVVCAGMSALFFYVDWQYWTITRNTLITLNPFELSITVDTPYYTSILTPKNVVQIEHHRKETSNSKDPLGDYGYFLFYTNDGQITRINNIFFADIEFLERFFSTVPHTLVLHRIPWISDHTEAGNPIAPNFAAYPER</sequence>
<evidence type="ECO:0000259" key="2">
    <source>
        <dbReference type="Pfam" id="PF26566"/>
    </source>
</evidence>
<dbReference type="eggNOG" id="ENOG5033K0V">
    <property type="taxonomic scope" value="Bacteria"/>
</dbReference>
<evidence type="ECO:0000313" key="4">
    <source>
        <dbReference type="Proteomes" id="UP000002028"/>
    </source>
</evidence>
<keyword evidence="4" id="KW-1185">Reference proteome</keyword>
<name>D2QEY2_SPILD</name>
<keyword evidence="1" id="KW-0472">Membrane</keyword>
<evidence type="ECO:0000313" key="3">
    <source>
        <dbReference type="EMBL" id="ADB41326.1"/>
    </source>
</evidence>
<dbReference type="STRING" id="504472.Slin_5358"/>
<keyword evidence="1" id="KW-1133">Transmembrane helix</keyword>
<protein>
    <recommendedName>
        <fullName evidence="2">PH domain-containing protein</fullName>
    </recommendedName>
</protein>
<dbReference type="Proteomes" id="UP000002028">
    <property type="component" value="Chromosome"/>
</dbReference>
<proteinExistence type="predicted"/>
<feature type="transmembrane region" description="Helical" evidence="1">
    <location>
        <begin position="82"/>
        <end position="104"/>
    </location>
</feature>
<dbReference type="Pfam" id="PF26566">
    <property type="entry name" value="PH_40"/>
    <property type="match status" value="1"/>
</dbReference>
<feature type="domain" description="PH" evidence="2">
    <location>
        <begin position="42"/>
        <end position="182"/>
    </location>
</feature>
<reference evidence="3 4" key="1">
    <citation type="journal article" date="2010" name="Stand. Genomic Sci.">
        <title>Complete genome sequence of Spirosoma linguale type strain (1).</title>
        <authorList>
            <person name="Lail K."/>
            <person name="Sikorski J."/>
            <person name="Saunders E."/>
            <person name="Lapidus A."/>
            <person name="Glavina Del Rio T."/>
            <person name="Copeland A."/>
            <person name="Tice H."/>
            <person name="Cheng J.-F."/>
            <person name="Lucas S."/>
            <person name="Nolan M."/>
            <person name="Bruce D."/>
            <person name="Goodwin L."/>
            <person name="Pitluck S."/>
            <person name="Ivanova N."/>
            <person name="Mavromatis K."/>
            <person name="Ovchinnikova G."/>
            <person name="Pati A."/>
            <person name="Chen A."/>
            <person name="Palaniappan K."/>
            <person name="Land M."/>
            <person name="Hauser L."/>
            <person name="Chang Y.-J."/>
            <person name="Jeffries C.D."/>
            <person name="Chain P."/>
            <person name="Brettin T."/>
            <person name="Detter J.C."/>
            <person name="Schuetze A."/>
            <person name="Rohde M."/>
            <person name="Tindall B.J."/>
            <person name="Goeker M."/>
            <person name="Bristow J."/>
            <person name="Eisen J.A."/>
            <person name="Markowitz V."/>
            <person name="Hugenholtz P."/>
            <person name="Kyrpides N.C."/>
            <person name="Klenk H.-P."/>
            <person name="Chen F."/>
        </authorList>
    </citation>
    <scope>NUCLEOTIDE SEQUENCE [LARGE SCALE GENOMIC DNA]</scope>
    <source>
        <strain evidence="4">ATCC 33905 / DSM 74 / LMG 10896 / Claus 1</strain>
    </source>
</reference>
<feature type="transmembrane region" description="Helical" evidence="1">
    <location>
        <begin position="46"/>
        <end position="70"/>
    </location>
</feature>
<accession>D2QEY2</accession>
<dbReference type="AlphaFoldDB" id="D2QEY2"/>
<dbReference type="EMBL" id="CP001769">
    <property type="protein sequence ID" value="ADB41326.1"/>
    <property type="molecule type" value="Genomic_DNA"/>
</dbReference>